<dbReference type="AlphaFoldDB" id="A0A3E3EDJ8"/>
<keyword evidence="2 8" id="KW-0813">Transport</keyword>
<sequence>MNKIMEKLERYLLPLASALNQNKTVGSISSGLMAMMPILMIGSIASLFIQLPIESYQSFLTSTGLANVFKAMNDVTTNMFALYASFAIAYMYTKKEQCNEFAAGLISLVCFFVVTPTGLIGETTTALPFQWLGTQGLFSALIVSVLSSHIYVAMEKNNLTIKLPDSVPPNVATSFTSIIPGFVCVILFALISMLFSHTSYGNLHSAIYGVIAAPLTNLGGSIWAALLVYLLSGICWFLGIHGIAVMSVVLPIWMAADVAKVAAITAGNPVQEIVSFRWLGAVAGLGGAGSTIGLIILCTFFARSQRYKSIGKLTLVPSLFGINEPVVFGLPCMLNPILAIPFIFLPLVLIIIAYLLCTMGILSAGNGIGVMGTPIVIGGFIQGGWSLAAFQLFGILASIVVYYPFFKVLDRQAEKEEK</sequence>
<evidence type="ECO:0000256" key="9">
    <source>
        <dbReference type="SAM" id="Phobius"/>
    </source>
</evidence>
<gene>
    <name evidence="11" type="ORF">DXB93_08055</name>
</gene>
<evidence type="ECO:0000256" key="4">
    <source>
        <dbReference type="ARBA" id="ARBA00022597"/>
    </source>
</evidence>
<dbReference type="PROSITE" id="PS51105">
    <property type="entry name" value="PTS_EIIC_TYPE_3"/>
    <property type="match status" value="1"/>
</dbReference>
<evidence type="ECO:0000259" key="10">
    <source>
        <dbReference type="PROSITE" id="PS51105"/>
    </source>
</evidence>
<keyword evidence="4 8" id="KW-0762">Sugar transport</keyword>
<feature type="transmembrane region" description="Helical" evidence="9">
    <location>
        <begin position="337"/>
        <end position="357"/>
    </location>
</feature>
<feature type="transmembrane region" description="Helical" evidence="9">
    <location>
        <begin position="32"/>
        <end position="51"/>
    </location>
</feature>
<feature type="transmembrane region" description="Helical" evidence="9">
    <location>
        <begin position="207"/>
        <end position="229"/>
    </location>
</feature>
<comment type="subcellular location">
    <subcellularLocation>
        <location evidence="1">Cell membrane</location>
        <topology evidence="1">Multi-pass membrane protein</topology>
    </subcellularLocation>
</comment>
<dbReference type="InterPro" id="IPR003352">
    <property type="entry name" value="PTS_EIIC"/>
</dbReference>
<feature type="transmembrane region" description="Helical" evidence="9">
    <location>
        <begin position="132"/>
        <end position="154"/>
    </location>
</feature>
<evidence type="ECO:0000256" key="2">
    <source>
        <dbReference type="ARBA" id="ARBA00022448"/>
    </source>
</evidence>
<evidence type="ECO:0000313" key="11">
    <source>
        <dbReference type="EMBL" id="RGD85515.1"/>
    </source>
</evidence>
<organism evidence="11 12">
    <name type="scientific">Thomasclavelia ramosa</name>
    <dbReference type="NCBI Taxonomy" id="1547"/>
    <lineage>
        <taxon>Bacteria</taxon>
        <taxon>Bacillati</taxon>
        <taxon>Bacillota</taxon>
        <taxon>Erysipelotrichia</taxon>
        <taxon>Erysipelotrichales</taxon>
        <taxon>Coprobacillaceae</taxon>
        <taxon>Thomasclavelia</taxon>
    </lineage>
</organism>
<evidence type="ECO:0000256" key="6">
    <source>
        <dbReference type="ARBA" id="ARBA00022989"/>
    </source>
</evidence>
<evidence type="ECO:0000256" key="1">
    <source>
        <dbReference type="ARBA" id="ARBA00004651"/>
    </source>
</evidence>
<feature type="domain" description="PTS EIIC type-3" evidence="10">
    <location>
        <begin position="8"/>
        <end position="405"/>
    </location>
</feature>
<dbReference type="GO" id="GO:0005886">
    <property type="term" value="C:plasma membrane"/>
    <property type="evidence" value="ECO:0007669"/>
    <property type="project" value="UniProtKB-SubCell"/>
</dbReference>
<evidence type="ECO:0000313" key="12">
    <source>
        <dbReference type="Proteomes" id="UP000261032"/>
    </source>
</evidence>
<protein>
    <recommendedName>
        <fullName evidence="8">Permease IIC component</fullName>
    </recommendedName>
</protein>
<dbReference type="InterPro" id="IPR004501">
    <property type="entry name" value="PTS_EIIC_3"/>
</dbReference>
<comment type="caution">
    <text evidence="11">The sequence shown here is derived from an EMBL/GenBank/DDBJ whole genome shotgun (WGS) entry which is preliminary data.</text>
</comment>
<dbReference type="GO" id="GO:0009401">
    <property type="term" value="P:phosphoenolpyruvate-dependent sugar phosphotransferase system"/>
    <property type="evidence" value="ECO:0007669"/>
    <property type="project" value="InterPro"/>
</dbReference>
<feature type="transmembrane region" description="Helical" evidence="9">
    <location>
        <begin position="71"/>
        <end position="92"/>
    </location>
</feature>
<keyword evidence="5 9" id="KW-0812">Transmembrane</keyword>
<evidence type="ECO:0000256" key="3">
    <source>
        <dbReference type="ARBA" id="ARBA00022475"/>
    </source>
</evidence>
<dbReference type="InterPro" id="IPR051088">
    <property type="entry name" value="PTS_Sugar-EIIC/EIIB"/>
</dbReference>
<feature type="transmembrane region" description="Helical" evidence="9">
    <location>
        <begin position="276"/>
        <end position="301"/>
    </location>
</feature>
<feature type="transmembrane region" description="Helical" evidence="9">
    <location>
        <begin position="387"/>
        <end position="406"/>
    </location>
</feature>
<comment type="function">
    <text evidence="8">The phosphoenolpyruvate-dependent sugar phosphotransferase system (PTS), a major carbohydrate active -transport system, catalyzes the phosphorylation of incoming sugar substrates concomitant with their translocation across the cell membrane.</text>
</comment>
<dbReference type="GO" id="GO:1901264">
    <property type="term" value="P:carbohydrate derivative transport"/>
    <property type="evidence" value="ECO:0007669"/>
    <property type="project" value="TreeGrafter"/>
</dbReference>
<dbReference type="RefSeq" id="WP_117581277.1">
    <property type="nucleotide sequence ID" value="NZ_QUSL01000010.1"/>
</dbReference>
<dbReference type="GO" id="GO:0008982">
    <property type="term" value="F:protein-N(PI)-phosphohistidine-sugar phosphotransferase activity"/>
    <property type="evidence" value="ECO:0007669"/>
    <property type="project" value="UniProtKB-UniRule"/>
</dbReference>
<dbReference type="PANTHER" id="PTHR33989">
    <property type="match status" value="1"/>
</dbReference>
<dbReference type="PANTHER" id="PTHR33989:SF4">
    <property type="entry name" value="PTS SYSTEM N,N'-DIACETYLCHITOBIOSE-SPECIFIC EIIC COMPONENT"/>
    <property type="match status" value="1"/>
</dbReference>
<keyword evidence="7 8" id="KW-0472">Membrane</keyword>
<dbReference type="Proteomes" id="UP000261032">
    <property type="component" value="Unassembled WGS sequence"/>
</dbReference>
<keyword evidence="3 8" id="KW-1003">Cell membrane</keyword>
<feature type="transmembrane region" description="Helical" evidence="9">
    <location>
        <begin position="236"/>
        <end position="256"/>
    </location>
</feature>
<name>A0A3E3EDJ8_9FIRM</name>
<feature type="transmembrane region" description="Helical" evidence="9">
    <location>
        <begin position="175"/>
        <end position="195"/>
    </location>
</feature>
<keyword evidence="6 9" id="KW-1133">Transmembrane helix</keyword>
<dbReference type="PIRSF" id="PIRSF006351">
    <property type="entry name" value="PTS_EIIC-Cellobiose"/>
    <property type="match status" value="1"/>
</dbReference>
<reference evidence="11 12" key="1">
    <citation type="submission" date="2018-08" db="EMBL/GenBank/DDBJ databases">
        <title>A genome reference for cultivated species of the human gut microbiota.</title>
        <authorList>
            <person name="Zou Y."/>
            <person name="Xue W."/>
            <person name="Luo G."/>
        </authorList>
    </citation>
    <scope>NUCLEOTIDE SEQUENCE [LARGE SCALE GENOMIC DNA]</scope>
    <source>
        <strain evidence="11 12">OM06-4</strain>
    </source>
</reference>
<evidence type="ECO:0000256" key="7">
    <source>
        <dbReference type="ARBA" id="ARBA00023136"/>
    </source>
</evidence>
<evidence type="ECO:0000256" key="8">
    <source>
        <dbReference type="PIRNR" id="PIRNR006351"/>
    </source>
</evidence>
<dbReference type="EMBL" id="QUSL01000010">
    <property type="protein sequence ID" value="RGD85515.1"/>
    <property type="molecule type" value="Genomic_DNA"/>
</dbReference>
<dbReference type="NCBIfam" id="TIGR00410">
    <property type="entry name" value="lacE"/>
    <property type="match status" value="1"/>
</dbReference>
<dbReference type="InterPro" id="IPR004796">
    <property type="entry name" value="PTS_IIC_cello"/>
</dbReference>
<dbReference type="Pfam" id="PF02378">
    <property type="entry name" value="PTS_EIIC"/>
    <property type="match status" value="1"/>
</dbReference>
<proteinExistence type="predicted"/>
<feature type="transmembrane region" description="Helical" evidence="9">
    <location>
        <begin position="101"/>
        <end position="120"/>
    </location>
</feature>
<evidence type="ECO:0000256" key="5">
    <source>
        <dbReference type="ARBA" id="ARBA00022692"/>
    </source>
</evidence>
<accession>A0A3E3EDJ8</accession>